<gene>
    <name evidence="1" type="ORF">F383_18070</name>
</gene>
<name>A0A0B0NMU0_GOSAR</name>
<proteinExistence type="predicted"/>
<dbReference type="EMBL" id="KN401000">
    <property type="protein sequence ID" value="KHG14160.1"/>
    <property type="molecule type" value="Genomic_DNA"/>
</dbReference>
<evidence type="ECO:0000313" key="1">
    <source>
        <dbReference type="EMBL" id="KHG14160.1"/>
    </source>
</evidence>
<sequence>MSSSFNISFTQTSHVSLINSQFIRMIIPYTHSREPHILGGLPAQAKSPIL</sequence>
<keyword evidence="2" id="KW-1185">Reference proteome</keyword>
<protein>
    <submittedName>
        <fullName evidence="1">Malate synthase, glyoxysomal</fullName>
    </submittedName>
</protein>
<evidence type="ECO:0000313" key="2">
    <source>
        <dbReference type="Proteomes" id="UP000032142"/>
    </source>
</evidence>
<dbReference type="AlphaFoldDB" id="A0A0B0NMU0"/>
<reference evidence="2" key="1">
    <citation type="submission" date="2014-09" db="EMBL/GenBank/DDBJ databases">
        <authorList>
            <person name="Mudge J."/>
            <person name="Ramaraj T."/>
            <person name="Lindquist I.E."/>
            <person name="Bharti A.K."/>
            <person name="Sundararajan A."/>
            <person name="Cameron C.T."/>
            <person name="Woodward J.E."/>
            <person name="May G.D."/>
            <person name="Brubaker C."/>
            <person name="Broadhvest J."/>
            <person name="Wilkins T.A."/>
        </authorList>
    </citation>
    <scope>NUCLEOTIDE SEQUENCE</scope>
    <source>
        <strain evidence="2">cv. AKA8401</strain>
    </source>
</reference>
<accession>A0A0B0NMU0</accession>
<dbReference type="Proteomes" id="UP000032142">
    <property type="component" value="Unassembled WGS sequence"/>
</dbReference>
<organism evidence="1 2">
    <name type="scientific">Gossypium arboreum</name>
    <name type="common">Tree cotton</name>
    <name type="synonym">Gossypium nanking</name>
    <dbReference type="NCBI Taxonomy" id="29729"/>
    <lineage>
        <taxon>Eukaryota</taxon>
        <taxon>Viridiplantae</taxon>
        <taxon>Streptophyta</taxon>
        <taxon>Embryophyta</taxon>
        <taxon>Tracheophyta</taxon>
        <taxon>Spermatophyta</taxon>
        <taxon>Magnoliopsida</taxon>
        <taxon>eudicotyledons</taxon>
        <taxon>Gunneridae</taxon>
        <taxon>Pentapetalae</taxon>
        <taxon>rosids</taxon>
        <taxon>malvids</taxon>
        <taxon>Malvales</taxon>
        <taxon>Malvaceae</taxon>
        <taxon>Malvoideae</taxon>
        <taxon>Gossypium</taxon>
    </lineage>
</organism>